<evidence type="ECO:0008006" key="4">
    <source>
        <dbReference type="Google" id="ProtNLM"/>
    </source>
</evidence>
<feature type="compositionally biased region" description="Polar residues" evidence="1">
    <location>
        <begin position="653"/>
        <end position="675"/>
    </location>
</feature>
<organism evidence="2 3">
    <name type="scientific">Carnegiea gigantea</name>
    <dbReference type="NCBI Taxonomy" id="171969"/>
    <lineage>
        <taxon>Eukaryota</taxon>
        <taxon>Viridiplantae</taxon>
        <taxon>Streptophyta</taxon>
        <taxon>Embryophyta</taxon>
        <taxon>Tracheophyta</taxon>
        <taxon>Spermatophyta</taxon>
        <taxon>Magnoliopsida</taxon>
        <taxon>eudicotyledons</taxon>
        <taxon>Gunneridae</taxon>
        <taxon>Pentapetalae</taxon>
        <taxon>Caryophyllales</taxon>
        <taxon>Cactineae</taxon>
        <taxon>Cactaceae</taxon>
        <taxon>Cactoideae</taxon>
        <taxon>Echinocereeae</taxon>
        <taxon>Carnegiea</taxon>
    </lineage>
</organism>
<dbReference type="AlphaFoldDB" id="A0A9Q1GXS8"/>
<sequence length="675" mass="72073">MADRKRQDSMDDADEVFRTDEVSRTVGSESENDRVNGESSGSGRRTGLADRLSEILVEDGDGDLLLQQSERENYLLQWLQALDLQIMGACRAAERLKPLLKVNASTGAAEDRLLAQLSQHFEASEVGLLARCLCVPLVSMRVGKIVKRGTLLCPTSVRGNLNLTLLPSSDLRITFVGDDGRTQRLATLCDISECSSAEVEEIPADQSGRSFLVKVPDGETFYFWCSEKSKLLGRDLLSKIKDLLKTKPSLAALTGISESRLECFATHLRGYLVGPNVNKTQAGAASLSSTSMDVEPADPALGLNTQSTSISGRPLRARQSGGQSLKGHAQYQGILSPRSSSFKEGGPRPLSSFRNASKERLRRRGDICLPAVDSSLVTDAVVNLSENGKHLEVSGSMSSPLSFLESLGEKHPSPLPSASSQFPPISSLFSPYYCWCPPCTFPITSVAQLPSLSTEPFSPPPLPSFLAATGPPTLCTQIPPLDLAAIPPLEFPTLVSDPLSRLPFSKQSSQQIPTFVPLMCDPIVHIPIVDVCSSGQGYLVSAGPGLATNIPPLHPKLVGPMMPESESIVEKGARETLRLLIANSGSQPSASLMEVLPAVLNEDKKGVVVAGSRGLYSGTSDVGAIVSSFASVGLSSISERPMKVEGCGGSSDVLEQTSSGLDLQDSSFMSEENDW</sequence>
<feature type="region of interest" description="Disordered" evidence="1">
    <location>
        <begin position="646"/>
        <end position="675"/>
    </location>
</feature>
<dbReference type="Proteomes" id="UP001153076">
    <property type="component" value="Unassembled WGS sequence"/>
</dbReference>
<protein>
    <recommendedName>
        <fullName evidence="4">Flocculation protein</fullName>
    </recommendedName>
</protein>
<feature type="compositionally biased region" description="Basic and acidic residues" evidence="1">
    <location>
        <begin position="1"/>
        <end position="23"/>
    </location>
</feature>
<reference evidence="2" key="1">
    <citation type="submission" date="2022-04" db="EMBL/GenBank/DDBJ databases">
        <title>Carnegiea gigantea Genome sequencing and assembly v2.</title>
        <authorList>
            <person name="Copetti D."/>
            <person name="Sanderson M.J."/>
            <person name="Burquez A."/>
            <person name="Wojciechowski M.F."/>
        </authorList>
    </citation>
    <scope>NUCLEOTIDE SEQUENCE</scope>
    <source>
        <strain evidence="2">SGP5-SGP5p</strain>
        <tissue evidence="2">Aerial part</tissue>
    </source>
</reference>
<comment type="caution">
    <text evidence="2">The sequence shown here is derived from an EMBL/GenBank/DDBJ whole genome shotgun (WGS) entry which is preliminary data.</text>
</comment>
<dbReference type="PANTHER" id="PTHR36741">
    <property type="entry name" value="OS07G0100500 PROTEIN"/>
    <property type="match status" value="1"/>
</dbReference>
<evidence type="ECO:0000313" key="2">
    <source>
        <dbReference type="EMBL" id="KAJ8426488.1"/>
    </source>
</evidence>
<feature type="region of interest" description="Disordered" evidence="1">
    <location>
        <begin position="305"/>
        <end position="356"/>
    </location>
</feature>
<keyword evidence="3" id="KW-1185">Reference proteome</keyword>
<name>A0A9Q1GXS8_9CARY</name>
<accession>A0A9Q1GXS8</accession>
<dbReference type="OrthoDB" id="1921521at2759"/>
<dbReference type="EMBL" id="JAKOGI010001283">
    <property type="protein sequence ID" value="KAJ8426488.1"/>
    <property type="molecule type" value="Genomic_DNA"/>
</dbReference>
<feature type="region of interest" description="Disordered" evidence="1">
    <location>
        <begin position="1"/>
        <end position="46"/>
    </location>
</feature>
<dbReference type="PANTHER" id="PTHR36741:SF1">
    <property type="entry name" value="OS07G0100500 PROTEIN"/>
    <property type="match status" value="1"/>
</dbReference>
<evidence type="ECO:0000256" key="1">
    <source>
        <dbReference type="SAM" id="MobiDB-lite"/>
    </source>
</evidence>
<proteinExistence type="predicted"/>
<evidence type="ECO:0000313" key="3">
    <source>
        <dbReference type="Proteomes" id="UP001153076"/>
    </source>
</evidence>
<gene>
    <name evidence="2" type="ORF">Cgig2_014286</name>
</gene>